<dbReference type="Proteomes" id="UP000604825">
    <property type="component" value="Unassembled WGS sequence"/>
</dbReference>
<sequence>MGGNCCFVHFLVAAVLVHFHGAVVGQYLNQTSHCHPADLEALLAFSKGLGTDDAGLVGWESPNDTSCCSWTGVSCDLGRAVGLYISNKSLSGGISSSIASLDSLVAINLSRNSLCGQAPVELGRLPGLRVLDLSVNLFSGGFPASEDGFPAIELVNISFNRFDGPHPSFPAAAKLTVLDISGNTFSGGINSSALCHAPVQVLRFSGNGFSGEVPSGLSRCKAPVELSLDRNDLTSDLSSNLCTLPKLMRLRLQENQLTGSLDNALGNLSQLVPLDLSYNRFTGSIPDVFGGMRRLEDINLASNMFDGELPASLSWCPMLRVIRLRNNSLSGEIAIDFPLPSRLNTLDIATNGLIGAIPPGIGLCSELRTLKLGRNKLVGEIPESFKDLRSLSYLGLVGNGFTNLSSALRVLQHLPNLTSLVLTRNFRGGETIPVDGISGFKGMQVLTGVIPPWLQSLGSLNVLDISWNKLNGNIPPWLGKLDNLFYIDLSNNSVVRWLTSVPTSSALGKITRLLAVCWEVEEAHGSYPPRGNRWEKREWTDEIAMRNHVAHCTTDLGPITSMDKTANVVLDIEGLPQPPDKCCSGSPKIIRALSRKGSNRMERRGGDEQEQEDLAKKLIIKVVPSQLEQPLGQNKALVAPHCTPCTPVLIDSGEGRSKRFSRFTSINPRKILLLFATLSSVGTTILIYFTLAINSKAEA</sequence>
<evidence type="ECO:0000256" key="3">
    <source>
        <dbReference type="ARBA" id="ARBA00022475"/>
    </source>
</evidence>
<keyword evidence="8 12" id="KW-1133">Transmembrane helix</keyword>
<feature type="transmembrane region" description="Helical" evidence="12">
    <location>
        <begin position="671"/>
        <end position="693"/>
    </location>
</feature>
<gene>
    <name evidence="15" type="ORF">NCGR_LOCUS42556</name>
</gene>
<organism evidence="15 16">
    <name type="scientific">Miscanthus lutarioriparius</name>
    <dbReference type="NCBI Taxonomy" id="422564"/>
    <lineage>
        <taxon>Eukaryota</taxon>
        <taxon>Viridiplantae</taxon>
        <taxon>Streptophyta</taxon>
        <taxon>Embryophyta</taxon>
        <taxon>Tracheophyta</taxon>
        <taxon>Spermatophyta</taxon>
        <taxon>Magnoliopsida</taxon>
        <taxon>Liliopsida</taxon>
        <taxon>Poales</taxon>
        <taxon>Poaceae</taxon>
        <taxon>PACMAD clade</taxon>
        <taxon>Panicoideae</taxon>
        <taxon>Andropogonodae</taxon>
        <taxon>Andropogoneae</taxon>
        <taxon>Saccharinae</taxon>
        <taxon>Miscanthus</taxon>
    </lineage>
</organism>
<keyword evidence="10" id="KW-0675">Receptor</keyword>
<evidence type="ECO:0000259" key="14">
    <source>
        <dbReference type="Pfam" id="PF08263"/>
    </source>
</evidence>
<dbReference type="SUPFAM" id="SSF52047">
    <property type="entry name" value="RNI-like"/>
    <property type="match status" value="1"/>
</dbReference>
<accession>A0A811QSM6</accession>
<dbReference type="FunFam" id="3.80.10.10:FF:000413">
    <property type="entry name" value="Inactive leucine-rich repeat receptor-like protein kinase"/>
    <property type="match status" value="1"/>
</dbReference>
<keyword evidence="16" id="KW-1185">Reference proteome</keyword>
<feature type="chain" id="PRO_5032894985" description="Leucine-rich repeat-containing N-terminal plant-type domain-containing protein" evidence="13">
    <location>
        <begin position="26"/>
        <end position="699"/>
    </location>
</feature>
<comment type="caution">
    <text evidence="15">The sequence shown here is derived from an EMBL/GenBank/DDBJ whole genome shotgun (WGS) entry which is preliminary data.</text>
</comment>
<evidence type="ECO:0000313" key="16">
    <source>
        <dbReference type="Proteomes" id="UP000604825"/>
    </source>
</evidence>
<protein>
    <recommendedName>
        <fullName evidence="14">Leucine-rich repeat-containing N-terminal plant-type domain-containing protein</fullName>
    </recommendedName>
</protein>
<dbReference type="InterPro" id="IPR013210">
    <property type="entry name" value="LRR_N_plant-typ"/>
</dbReference>
<dbReference type="PANTHER" id="PTHR48062">
    <property type="entry name" value="RECEPTOR-LIKE PROTEIN 14"/>
    <property type="match status" value="1"/>
</dbReference>
<evidence type="ECO:0000256" key="9">
    <source>
        <dbReference type="ARBA" id="ARBA00023136"/>
    </source>
</evidence>
<evidence type="ECO:0000256" key="10">
    <source>
        <dbReference type="ARBA" id="ARBA00023170"/>
    </source>
</evidence>
<dbReference type="InterPro" id="IPR001611">
    <property type="entry name" value="Leu-rich_rpt"/>
</dbReference>
<dbReference type="Pfam" id="PF08263">
    <property type="entry name" value="LRRNT_2"/>
    <property type="match status" value="1"/>
</dbReference>
<evidence type="ECO:0000256" key="4">
    <source>
        <dbReference type="ARBA" id="ARBA00022614"/>
    </source>
</evidence>
<feature type="signal peptide" evidence="13">
    <location>
        <begin position="1"/>
        <end position="25"/>
    </location>
</feature>
<dbReference type="FunFam" id="3.80.10.10:FF:000129">
    <property type="entry name" value="Leucine-rich repeat receptor-like kinase"/>
    <property type="match status" value="1"/>
</dbReference>
<feature type="domain" description="Leucine-rich repeat-containing N-terminal plant-type" evidence="14">
    <location>
        <begin position="36"/>
        <end position="76"/>
    </location>
</feature>
<dbReference type="InterPro" id="IPR051502">
    <property type="entry name" value="RLP_Defense_Trigger"/>
</dbReference>
<dbReference type="OrthoDB" id="1928523at2759"/>
<evidence type="ECO:0000256" key="12">
    <source>
        <dbReference type="SAM" id="Phobius"/>
    </source>
</evidence>
<evidence type="ECO:0000313" key="15">
    <source>
        <dbReference type="EMBL" id="CAD6259115.1"/>
    </source>
</evidence>
<evidence type="ECO:0000256" key="7">
    <source>
        <dbReference type="ARBA" id="ARBA00022737"/>
    </source>
</evidence>
<proteinExistence type="inferred from homology"/>
<keyword evidence="3" id="KW-1003">Cell membrane</keyword>
<name>A0A811QSM6_9POAL</name>
<dbReference type="SMART" id="SM00369">
    <property type="entry name" value="LRR_TYP"/>
    <property type="match status" value="5"/>
</dbReference>
<evidence type="ECO:0000256" key="11">
    <source>
        <dbReference type="ARBA" id="ARBA00023180"/>
    </source>
</evidence>
<evidence type="ECO:0000256" key="2">
    <source>
        <dbReference type="ARBA" id="ARBA00009592"/>
    </source>
</evidence>
<comment type="subcellular location">
    <subcellularLocation>
        <location evidence="1">Cell membrane</location>
        <topology evidence="1">Single-pass type I membrane protein</topology>
    </subcellularLocation>
</comment>
<reference evidence="15" key="1">
    <citation type="submission" date="2020-10" db="EMBL/GenBank/DDBJ databases">
        <authorList>
            <person name="Han B."/>
            <person name="Lu T."/>
            <person name="Zhao Q."/>
            <person name="Huang X."/>
            <person name="Zhao Y."/>
        </authorList>
    </citation>
    <scope>NUCLEOTIDE SEQUENCE</scope>
</reference>
<dbReference type="AlphaFoldDB" id="A0A811QSM6"/>
<dbReference type="Gene3D" id="3.80.10.10">
    <property type="entry name" value="Ribonuclease Inhibitor"/>
    <property type="match status" value="4"/>
</dbReference>
<evidence type="ECO:0000256" key="5">
    <source>
        <dbReference type="ARBA" id="ARBA00022692"/>
    </source>
</evidence>
<comment type="similarity">
    <text evidence="2">Belongs to the RLP family.</text>
</comment>
<dbReference type="EMBL" id="CAJGYO010000011">
    <property type="protein sequence ID" value="CAD6259115.1"/>
    <property type="molecule type" value="Genomic_DNA"/>
</dbReference>
<evidence type="ECO:0000256" key="6">
    <source>
        <dbReference type="ARBA" id="ARBA00022729"/>
    </source>
</evidence>
<evidence type="ECO:0000256" key="1">
    <source>
        <dbReference type="ARBA" id="ARBA00004251"/>
    </source>
</evidence>
<dbReference type="FunFam" id="3.80.10.10:FF:000213">
    <property type="entry name" value="Tyrosine-sulfated glycopeptide receptor 1"/>
    <property type="match status" value="1"/>
</dbReference>
<evidence type="ECO:0000256" key="13">
    <source>
        <dbReference type="SAM" id="SignalP"/>
    </source>
</evidence>
<dbReference type="InterPro" id="IPR003591">
    <property type="entry name" value="Leu-rich_rpt_typical-subtyp"/>
</dbReference>
<evidence type="ECO:0000256" key="8">
    <source>
        <dbReference type="ARBA" id="ARBA00022989"/>
    </source>
</evidence>
<keyword evidence="7" id="KW-0677">Repeat</keyword>
<keyword evidence="4" id="KW-0433">Leucine-rich repeat</keyword>
<dbReference type="PANTHER" id="PTHR48062:SF52">
    <property type="entry name" value="RECEPTOR-LIKE PROTEIN 8-RELATED"/>
    <property type="match status" value="1"/>
</dbReference>
<dbReference type="GO" id="GO:0005886">
    <property type="term" value="C:plasma membrane"/>
    <property type="evidence" value="ECO:0007669"/>
    <property type="project" value="UniProtKB-SubCell"/>
</dbReference>
<keyword evidence="5 12" id="KW-0812">Transmembrane</keyword>
<dbReference type="InterPro" id="IPR032675">
    <property type="entry name" value="LRR_dom_sf"/>
</dbReference>
<keyword evidence="11" id="KW-0325">Glycoprotein</keyword>
<keyword evidence="9 12" id="KW-0472">Membrane</keyword>
<keyword evidence="6 13" id="KW-0732">Signal</keyword>
<dbReference type="Pfam" id="PF13855">
    <property type="entry name" value="LRR_8"/>
    <property type="match status" value="1"/>
</dbReference>
<dbReference type="Pfam" id="PF00560">
    <property type="entry name" value="LRR_1"/>
    <property type="match status" value="2"/>
</dbReference>